<evidence type="ECO:0000256" key="1">
    <source>
        <dbReference type="ARBA" id="ARBA00004141"/>
    </source>
</evidence>
<keyword evidence="3" id="KW-0813">Transport</keyword>
<protein>
    <submittedName>
        <fullName evidence="14">Putative membrane protein</fullName>
    </submittedName>
</protein>
<keyword evidence="15" id="KW-1185">Reference proteome</keyword>
<evidence type="ECO:0000256" key="10">
    <source>
        <dbReference type="ARBA" id="ARBA00023136"/>
    </source>
</evidence>
<proteinExistence type="inferred from homology"/>
<evidence type="ECO:0000256" key="5">
    <source>
        <dbReference type="ARBA" id="ARBA00022692"/>
    </source>
</evidence>
<comment type="caution">
    <text evidence="14">The sequence shown here is derived from an EMBL/GenBank/DDBJ whole genome shotgun (WGS) entry which is preliminary data.</text>
</comment>
<evidence type="ECO:0000256" key="3">
    <source>
        <dbReference type="ARBA" id="ARBA00022448"/>
    </source>
</evidence>
<dbReference type="GO" id="GO:0016020">
    <property type="term" value="C:membrane"/>
    <property type="evidence" value="ECO:0007669"/>
    <property type="project" value="UniProtKB-SubCell"/>
</dbReference>
<evidence type="ECO:0000256" key="7">
    <source>
        <dbReference type="ARBA" id="ARBA00022958"/>
    </source>
</evidence>
<evidence type="ECO:0000313" key="14">
    <source>
        <dbReference type="EMBL" id="OBV37980.1"/>
    </source>
</evidence>
<accession>A0A1A7BZT6</accession>
<dbReference type="RefSeq" id="WP_065309495.1">
    <property type="nucleotide sequence ID" value="NZ_LOCQ01000059.1"/>
</dbReference>
<feature type="transmembrane region" description="Helical" evidence="13">
    <location>
        <begin position="12"/>
        <end position="33"/>
    </location>
</feature>
<dbReference type="Pfam" id="PF06736">
    <property type="entry name" value="TMEM175"/>
    <property type="match status" value="1"/>
</dbReference>
<evidence type="ECO:0000256" key="2">
    <source>
        <dbReference type="ARBA" id="ARBA00006920"/>
    </source>
</evidence>
<keyword evidence="8 13" id="KW-1133">Transmembrane helix</keyword>
<dbReference type="Proteomes" id="UP000092713">
    <property type="component" value="Unassembled WGS sequence"/>
</dbReference>
<dbReference type="AlphaFoldDB" id="A0A1A7BZT6"/>
<gene>
    <name evidence="14" type="ORF">ASR47_1004255</name>
</gene>
<feature type="transmembrane region" description="Helical" evidence="13">
    <location>
        <begin position="106"/>
        <end position="127"/>
    </location>
</feature>
<evidence type="ECO:0000256" key="4">
    <source>
        <dbReference type="ARBA" id="ARBA00022538"/>
    </source>
</evidence>
<evidence type="ECO:0000256" key="13">
    <source>
        <dbReference type="SAM" id="Phobius"/>
    </source>
</evidence>
<dbReference type="GO" id="GO:0005267">
    <property type="term" value="F:potassium channel activity"/>
    <property type="evidence" value="ECO:0007669"/>
    <property type="project" value="UniProtKB-KW"/>
</dbReference>
<name>A0A1A7BZT6_9BURK</name>
<feature type="transmembrane region" description="Helical" evidence="13">
    <location>
        <begin position="39"/>
        <end position="58"/>
    </location>
</feature>
<evidence type="ECO:0000256" key="11">
    <source>
        <dbReference type="ARBA" id="ARBA00023303"/>
    </source>
</evidence>
<keyword evidence="6" id="KW-0631">Potassium channel</keyword>
<keyword evidence="7" id="KW-0630">Potassium</keyword>
<dbReference type="EMBL" id="LOCQ01000059">
    <property type="protein sequence ID" value="OBV37980.1"/>
    <property type="molecule type" value="Genomic_DNA"/>
</dbReference>
<dbReference type="OrthoDB" id="7626281at2"/>
<dbReference type="PATRIC" id="fig|1747903.4.peg.1513"/>
<evidence type="ECO:0000256" key="9">
    <source>
        <dbReference type="ARBA" id="ARBA00023065"/>
    </source>
</evidence>
<evidence type="ECO:0000256" key="12">
    <source>
        <dbReference type="ARBA" id="ARBA00034430"/>
    </source>
</evidence>
<dbReference type="InterPro" id="IPR010617">
    <property type="entry name" value="TMEM175-like"/>
</dbReference>
<keyword evidence="5 13" id="KW-0812">Transmembrane</keyword>
<feature type="transmembrane region" description="Helical" evidence="13">
    <location>
        <begin position="148"/>
        <end position="180"/>
    </location>
</feature>
<dbReference type="STRING" id="1747903.ASR47_1004255"/>
<organism evidence="14 15">
    <name type="scientific">Janthinobacterium psychrotolerans</name>
    <dbReference type="NCBI Taxonomy" id="1747903"/>
    <lineage>
        <taxon>Bacteria</taxon>
        <taxon>Pseudomonadati</taxon>
        <taxon>Pseudomonadota</taxon>
        <taxon>Betaproteobacteria</taxon>
        <taxon>Burkholderiales</taxon>
        <taxon>Oxalobacteraceae</taxon>
        <taxon>Janthinobacterium</taxon>
    </lineage>
</organism>
<evidence type="ECO:0000256" key="6">
    <source>
        <dbReference type="ARBA" id="ARBA00022826"/>
    </source>
</evidence>
<keyword evidence="10 13" id="KW-0472">Membrane</keyword>
<comment type="subcellular location">
    <subcellularLocation>
        <location evidence="1">Membrane</location>
        <topology evidence="1">Multi-pass membrane protein</topology>
    </subcellularLocation>
</comment>
<reference evidence="14 15" key="1">
    <citation type="submission" date="2016-04" db="EMBL/GenBank/DDBJ databases">
        <title>Draft genome sequence of Janthinobacterium psychrotolerans sp. nov., isolated from freshwater sediments in Denmark.</title>
        <authorList>
            <person name="Gong X."/>
            <person name="Skrivergaard S."/>
            <person name="Korsgaard B.S."/>
            <person name="Schreiber L."/>
            <person name="Marshall I.P."/>
            <person name="Finster K."/>
            <person name="Schramm A."/>
        </authorList>
    </citation>
    <scope>NUCLEOTIDE SEQUENCE [LARGE SCALE GENOMIC DNA]</scope>
    <source>
        <strain evidence="14 15">S3-2</strain>
    </source>
</reference>
<feature type="transmembrane region" description="Helical" evidence="13">
    <location>
        <begin position="79"/>
        <end position="100"/>
    </location>
</feature>
<keyword evidence="11" id="KW-0407">Ion channel</keyword>
<keyword evidence="4" id="KW-0633">Potassium transport</keyword>
<evidence type="ECO:0000313" key="15">
    <source>
        <dbReference type="Proteomes" id="UP000092713"/>
    </source>
</evidence>
<keyword evidence="9" id="KW-0406">Ion transport</keyword>
<sequence>MNKSRVEAFTDGVVAIAITIMVLALKVPAGPHWTEVLEMAPVLCAYLLSFVYVGIYWVNHHHVLQLARQVNGRILWTNLHLLFWLSLVPLVTAWAGNYPLTPAPMALYGVVLLMCAIAFRMLVRALVANEGPDSPLAQALGHSRKKELSIALYLAAIALSLWYAPAGAAIYLAVAILWLIPQRRKETPQ</sequence>
<dbReference type="GO" id="GO:0015252">
    <property type="term" value="F:proton channel activity"/>
    <property type="evidence" value="ECO:0007669"/>
    <property type="project" value="InterPro"/>
</dbReference>
<comment type="catalytic activity">
    <reaction evidence="12">
        <text>K(+)(in) = K(+)(out)</text>
        <dbReference type="Rhea" id="RHEA:29463"/>
        <dbReference type="ChEBI" id="CHEBI:29103"/>
    </reaction>
</comment>
<evidence type="ECO:0000256" key="8">
    <source>
        <dbReference type="ARBA" id="ARBA00022989"/>
    </source>
</evidence>
<comment type="similarity">
    <text evidence="2">Belongs to the TMEM175 family.</text>
</comment>